<feature type="domain" description="Methyltransferase type 12" evidence="1">
    <location>
        <begin position="35"/>
        <end position="126"/>
    </location>
</feature>
<dbReference type="InterPro" id="IPR029063">
    <property type="entry name" value="SAM-dependent_MTases_sf"/>
</dbReference>
<name>A0A2U3QGT5_9BACT</name>
<gene>
    <name evidence="2" type="ORF">NBG4_270018</name>
</gene>
<dbReference type="CDD" id="cd02440">
    <property type="entry name" value="AdoMet_MTases"/>
    <property type="match status" value="1"/>
</dbReference>
<evidence type="ECO:0000259" key="1">
    <source>
        <dbReference type="Pfam" id="PF08242"/>
    </source>
</evidence>
<proteinExistence type="predicted"/>
<keyword evidence="3" id="KW-1185">Reference proteome</keyword>
<dbReference type="InterPro" id="IPR013217">
    <property type="entry name" value="Methyltransf_12"/>
</dbReference>
<dbReference type="AlphaFoldDB" id="A0A2U3QGT5"/>
<dbReference type="SUPFAM" id="SSF53335">
    <property type="entry name" value="S-adenosyl-L-methionine-dependent methyltransferases"/>
    <property type="match status" value="1"/>
</dbReference>
<accession>A0A2U3QGT5</accession>
<dbReference type="Gene3D" id="3.40.50.150">
    <property type="entry name" value="Vaccinia Virus protein VP39"/>
    <property type="match status" value="1"/>
</dbReference>
<dbReference type="Proteomes" id="UP000245125">
    <property type="component" value="Unassembled WGS sequence"/>
</dbReference>
<organism evidence="2 3">
    <name type="scientific">Candidatus Sulfobium mesophilum</name>
    <dbReference type="NCBI Taxonomy" id="2016548"/>
    <lineage>
        <taxon>Bacteria</taxon>
        <taxon>Pseudomonadati</taxon>
        <taxon>Nitrospirota</taxon>
        <taxon>Nitrospiria</taxon>
        <taxon>Nitrospirales</taxon>
        <taxon>Nitrospiraceae</taxon>
        <taxon>Candidatus Sulfobium</taxon>
    </lineage>
</organism>
<dbReference type="Pfam" id="PF08242">
    <property type="entry name" value="Methyltransf_12"/>
    <property type="match status" value="1"/>
</dbReference>
<reference evidence="3" key="1">
    <citation type="submission" date="2018-03" db="EMBL/GenBank/DDBJ databases">
        <authorList>
            <person name="Zecchin S."/>
        </authorList>
    </citation>
    <scope>NUCLEOTIDE SEQUENCE [LARGE SCALE GENOMIC DNA]</scope>
</reference>
<sequence>MAYEGLSNLHLLAEADNYNAWLFDAIRPYVGKRVLEIGAGIGTFTALLGELGHVTATDIDEACLAELSSRFFRFGNVGVMRLDITDIGREQSEMLRKKDFDTIIGLNVLEHIEDDILALKNLRLLVAFGRLLLIVPALRILYGVEDKAVGHIRRYEKPELVEKLSKAGWHVEKIGYLNSLGAVLWFIKNRIMKSPATSPGNVRIYDKLIVPFLSRLERTIPAPFGQSLVAISSTAECMSGSERG</sequence>
<dbReference type="EMBL" id="OUUY01000072">
    <property type="protein sequence ID" value="SPQ00555.1"/>
    <property type="molecule type" value="Genomic_DNA"/>
</dbReference>
<protein>
    <recommendedName>
        <fullName evidence="1">Methyltransferase type 12 domain-containing protein</fullName>
    </recommendedName>
</protein>
<evidence type="ECO:0000313" key="2">
    <source>
        <dbReference type="EMBL" id="SPQ00555.1"/>
    </source>
</evidence>
<dbReference type="OrthoDB" id="7056580at2"/>
<evidence type="ECO:0000313" key="3">
    <source>
        <dbReference type="Proteomes" id="UP000245125"/>
    </source>
</evidence>